<dbReference type="GO" id="GO:0007051">
    <property type="term" value="P:spindle organization"/>
    <property type="evidence" value="ECO:0007669"/>
    <property type="project" value="InterPro"/>
</dbReference>
<reference evidence="4 5" key="2">
    <citation type="journal article" date="2013" name="Plant Cell Physiol.">
        <title>Rice Annotation Project Database (RAP-DB): an integrative and interactive database for rice genomics.</title>
        <authorList>
            <person name="Sakai H."/>
            <person name="Lee S.S."/>
            <person name="Tanaka T."/>
            <person name="Numa H."/>
            <person name="Kim J."/>
            <person name="Kawahara Y."/>
            <person name="Wakimoto H."/>
            <person name="Yang C.C."/>
            <person name="Iwamoto M."/>
            <person name="Abe T."/>
            <person name="Yamada Y."/>
            <person name="Muto A."/>
            <person name="Inokuchi H."/>
            <person name="Ikemura T."/>
            <person name="Matsumoto T."/>
            <person name="Sasaki T."/>
            <person name="Itoh T."/>
        </authorList>
    </citation>
    <scope>NUCLEOTIDE SEQUENCE [LARGE SCALE GENOMIC DNA]</scope>
    <source>
        <strain evidence="5">cv. Nipponbare</strain>
    </source>
</reference>
<dbReference type="InterPro" id="IPR045110">
    <property type="entry name" value="XMAP215"/>
</dbReference>
<name>A0A0P0V9P2_ORYSJ</name>
<feature type="domain" description="XMAP215/Dis1/CLASP TOG" evidence="3">
    <location>
        <begin position="13"/>
        <end position="145"/>
    </location>
</feature>
<dbReference type="Gramene" id="Os01t0816500-01">
    <property type="protein sequence ID" value="Os01t0816500-01"/>
    <property type="gene ID" value="Os01g0816500"/>
</dbReference>
<dbReference type="GO" id="GO:0046785">
    <property type="term" value="P:microtubule polymerization"/>
    <property type="evidence" value="ECO:0007669"/>
    <property type="project" value="InterPro"/>
</dbReference>
<dbReference type="PANTHER" id="PTHR12609">
    <property type="entry name" value="MICROTUBULE ASSOCIATED PROTEIN XMAP215"/>
    <property type="match status" value="1"/>
</dbReference>
<dbReference type="EMBL" id="AP014957">
    <property type="protein sequence ID" value="BAS74925.1"/>
    <property type="molecule type" value="Genomic_DNA"/>
</dbReference>
<reference evidence="5" key="1">
    <citation type="journal article" date="2005" name="Nature">
        <title>The map-based sequence of the rice genome.</title>
        <authorList>
            <consortium name="International rice genome sequencing project (IRGSP)"/>
            <person name="Matsumoto T."/>
            <person name="Wu J."/>
            <person name="Kanamori H."/>
            <person name="Katayose Y."/>
            <person name="Fujisawa M."/>
            <person name="Namiki N."/>
            <person name="Mizuno H."/>
            <person name="Yamamoto K."/>
            <person name="Antonio B.A."/>
            <person name="Baba T."/>
            <person name="Sakata K."/>
            <person name="Nagamura Y."/>
            <person name="Aoki H."/>
            <person name="Arikawa K."/>
            <person name="Arita K."/>
            <person name="Bito T."/>
            <person name="Chiden Y."/>
            <person name="Fujitsuka N."/>
            <person name="Fukunaka R."/>
            <person name="Hamada M."/>
            <person name="Harada C."/>
            <person name="Hayashi A."/>
            <person name="Hijishita S."/>
            <person name="Honda M."/>
            <person name="Hosokawa S."/>
            <person name="Ichikawa Y."/>
            <person name="Idonuma A."/>
            <person name="Iijima M."/>
            <person name="Ikeda M."/>
            <person name="Ikeno M."/>
            <person name="Ito K."/>
            <person name="Ito S."/>
            <person name="Ito T."/>
            <person name="Ito Y."/>
            <person name="Ito Y."/>
            <person name="Iwabuchi A."/>
            <person name="Kamiya K."/>
            <person name="Karasawa W."/>
            <person name="Kurita K."/>
            <person name="Katagiri S."/>
            <person name="Kikuta A."/>
            <person name="Kobayashi H."/>
            <person name="Kobayashi N."/>
            <person name="Machita K."/>
            <person name="Maehara T."/>
            <person name="Masukawa M."/>
            <person name="Mizubayashi T."/>
            <person name="Mukai Y."/>
            <person name="Nagasaki H."/>
            <person name="Nagata Y."/>
            <person name="Naito S."/>
            <person name="Nakashima M."/>
            <person name="Nakama Y."/>
            <person name="Nakamichi Y."/>
            <person name="Nakamura M."/>
            <person name="Meguro A."/>
            <person name="Negishi M."/>
            <person name="Ohta I."/>
            <person name="Ohta T."/>
            <person name="Okamoto M."/>
            <person name="Ono N."/>
            <person name="Saji S."/>
            <person name="Sakaguchi M."/>
            <person name="Sakai K."/>
            <person name="Shibata M."/>
            <person name="Shimokawa T."/>
            <person name="Song J."/>
            <person name="Takazaki Y."/>
            <person name="Terasawa K."/>
            <person name="Tsugane M."/>
            <person name="Tsuji K."/>
            <person name="Ueda S."/>
            <person name="Waki K."/>
            <person name="Yamagata H."/>
            <person name="Yamamoto M."/>
            <person name="Yamamoto S."/>
            <person name="Yamane H."/>
            <person name="Yoshiki S."/>
            <person name="Yoshihara R."/>
            <person name="Yukawa K."/>
            <person name="Zhong H."/>
            <person name="Yano M."/>
            <person name="Yuan Q."/>
            <person name="Ouyang S."/>
            <person name="Liu J."/>
            <person name="Jones K.M."/>
            <person name="Gansberger K."/>
            <person name="Moffat K."/>
            <person name="Hill J."/>
            <person name="Bera J."/>
            <person name="Fadrosh D."/>
            <person name="Jin S."/>
            <person name="Johri S."/>
            <person name="Kim M."/>
            <person name="Overton L."/>
            <person name="Reardon M."/>
            <person name="Tsitrin T."/>
            <person name="Vuong H."/>
            <person name="Weaver B."/>
            <person name="Ciecko A."/>
            <person name="Tallon L."/>
            <person name="Jackson J."/>
            <person name="Pai G."/>
            <person name="Aken S.V."/>
            <person name="Utterback T."/>
            <person name="Reidmuller S."/>
            <person name="Feldblyum T."/>
            <person name="Hsiao J."/>
            <person name="Zismann V."/>
            <person name="Iobst S."/>
            <person name="de Vazeille A.R."/>
            <person name="Buell C.R."/>
            <person name="Ying K."/>
            <person name="Li Y."/>
            <person name="Lu T."/>
            <person name="Huang Y."/>
            <person name="Zhao Q."/>
            <person name="Feng Q."/>
            <person name="Zhang L."/>
            <person name="Zhu J."/>
            <person name="Weng Q."/>
            <person name="Mu J."/>
            <person name="Lu Y."/>
            <person name="Fan D."/>
            <person name="Liu Y."/>
            <person name="Guan J."/>
            <person name="Zhang Y."/>
            <person name="Yu S."/>
            <person name="Liu X."/>
            <person name="Zhang Y."/>
            <person name="Hong G."/>
            <person name="Han B."/>
            <person name="Choisne N."/>
            <person name="Demange N."/>
            <person name="Orjeda G."/>
            <person name="Samain S."/>
            <person name="Cattolico L."/>
            <person name="Pelletier E."/>
            <person name="Couloux A."/>
            <person name="Segurens B."/>
            <person name="Wincker P."/>
            <person name="D'Hont A."/>
            <person name="Scarpelli C."/>
            <person name="Weissenbach J."/>
            <person name="Salanoubat M."/>
            <person name="Quetier F."/>
            <person name="Yu Y."/>
            <person name="Kim H.R."/>
            <person name="Rambo T."/>
            <person name="Currie J."/>
            <person name="Collura K."/>
            <person name="Luo M."/>
            <person name="Yang T."/>
            <person name="Ammiraju J.S.S."/>
            <person name="Engler F."/>
            <person name="Soderlund C."/>
            <person name="Wing R.A."/>
            <person name="Palmer L.E."/>
            <person name="de la Bastide M."/>
            <person name="Spiegel L."/>
            <person name="Nascimento L."/>
            <person name="Zutavern T."/>
            <person name="O'Shaughnessy A."/>
            <person name="Dike S."/>
            <person name="Dedhia N."/>
            <person name="Preston R."/>
            <person name="Balija V."/>
            <person name="McCombie W.R."/>
            <person name="Chow T."/>
            <person name="Chen H."/>
            <person name="Chung M."/>
            <person name="Chen C."/>
            <person name="Shaw J."/>
            <person name="Wu H."/>
            <person name="Hsiao K."/>
            <person name="Chao Y."/>
            <person name="Chu M."/>
            <person name="Cheng C."/>
            <person name="Hour A."/>
            <person name="Lee P."/>
            <person name="Lin S."/>
            <person name="Lin Y."/>
            <person name="Liou J."/>
            <person name="Liu S."/>
            <person name="Hsing Y."/>
            <person name="Raghuvanshi S."/>
            <person name="Mohanty A."/>
            <person name="Bharti A.K."/>
            <person name="Gaur A."/>
            <person name="Gupta V."/>
            <person name="Kumar D."/>
            <person name="Ravi V."/>
            <person name="Vij S."/>
            <person name="Kapur A."/>
            <person name="Khurana P."/>
            <person name="Khurana P."/>
            <person name="Khurana J.P."/>
            <person name="Tyagi A.K."/>
            <person name="Gaikwad K."/>
            <person name="Singh A."/>
            <person name="Dalal V."/>
            <person name="Srivastava S."/>
            <person name="Dixit A."/>
            <person name="Pal A.K."/>
            <person name="Ghazi I.A."/>
            <person name="Yadav M."/>
            <person name="Pandit A."/>
            <person name="Bhargava A."/>
            <person name="Sureshbabu K."/>
            <person name="Batra K."/>
            <person name="Sharma T.R."/>
            <person name="Mohapatra T."/>
            <person name="Singh N.K."/>
            <person name="Messing J."/>
            <person name="Nelson A.B."/>
            <person name="Fuks G."/>
            <person name="Kavchok S."/>
            <person name="Keizer G."/>
            <person name="Linton E."/>
            <person name="Llaca V."/>
            <person name="Song R."/>
            <person name="Tanyolac B."/>
            <person name="Young S."/>
            <person name="Ho-Il K."/>
            <person name="Hahn J.H."/>
            <person name="Sangsakoo G."/>
            <person name="Vanavichit A."/>
            <person name="de Mattos Luiz.A.T."/>
            <person name="Zimmer P.D."/>
            <person name="Malone G."/>
            <person name="Dellagostin O."/>
            <person name="de Oliveira A.C."/>
            <person name="Bevan M."/>
            <person name="Bancroft I."/>
            <person name="Minx P."/>
            <person name="Cordum H."/>
            <person name="Wilson R."/>
            <person name="Cheng Z."/>
            <person name="Jin W."/>
            <person name="Jiang J."/>
            <person name="Leong S.A."/>
            <person name="Iwama H."/>
            <person name="Gojobori T."/>
            <person name="Itoh T."/>
            <person name="Niimura Y."/>
            <person name="Fujii Y."/>
            <person name="Habara T."/>
            <person name="Sakai H."/>
            <person name="Sato Y."/>
            <person name="Wilson G."/>
            <person name="Kumar K."/>
            <person name="McCouch S."/>
            <person name="Juretic N."/>
            <person name="Hoen D."/>
            <person name="Wright S."/>
            <person name="Bruskiewich R."/>
            <person name="Bureau T."/>
            <person name="Miyao A."/>
            <person name="Hirochika H."/>
            <person name="Nishikawa T."/>
            <person name="Kadowaki K."/>
            <person name="Sugiura M."/>
            <person name="Burr B."/>
            <person name="Sasaki T."/>
        </authorList>
    </citation>
    <scope>NUCLEOTIDE SEQUENCE [LARGE SCALE GENOMIC DNA]</scope>
    <source>
        <strain evidence="5">cv. Nipponbare</strain>
    </source>
</reference>
<dbReference type="GO" id="GO:0030951">
    <property type="term" value="P:establishment or maintenance of microtubule cytoskeleton polarity"/>
    <property type="evidence" value="ECO:0007669"/>
    <property type="project" value="InterPro"/>
</dbReference>
<keyword evidence="2" id="KW-0963">Cytoplasm</keyword>
<dbReference type="SMR" id="A0A0P0V9P2"/>
<dbReference type="InterPro" id="IPR048491">
    <property type="entry name" value="XMAP215_CLASP_TOG"/>
</dbReference>
<dbReference type="PaxDb" id="39947-A0A0P0V9P2"/>
<dbReference type="GO" id="GO:0051010">
    <property type="term" value="F:microtubule plus-end binding"/>
    <property type="evidence" value="ECO:0007669"/>
    <property type="project" value="InterPro"/>
</dbReference>
<dbReference type="STRING" id="39947.A0A0P0V9P2"/>
<dbReference type="OMA" id="RWIGKEA"/>
<comment type="subcellular location">
    <subcellularLocation>
        <location evidence="1">Cytoplasm</location>
    </subcellularLocation>
</comment>
<dbReference type="GO" id="GO:0005737">
    <property type="term" value="C:cytoplasm"/>
    <property type="evidence" value="ECO:0007669"/>
    <property type="project" value="UniProtKB-SubCell"/>
</dbReference>
<evidence type="ECO:0000259" key="3">
    <source>
        <dbReference type="Pfam" id="PF21041"/>
    </source>
</evidence>
<reference evidence="4 5" key="3">
    <citation type="journal article" date="2013" name="Rice">
        <title>Improvement of the Oryza sativa Nipponbare reference genome using next generation sequence and optical map data.</title>
        <authorList>
            <person name="Kawahara Y."/>
            <person name="de la Bastide M."/>
            <person name="Hamilton J.P."/>
            <person name="Kanamori H."/>
            <person name="McCombie W.R."/>
            <person name="Ouyang S."/>
            <person name="Schwartz D.C."/>
            <person name="Tanaka T."/>
            <person name="Wu J."/>
            <person name="Zhou S."/>
            <person name="Childs K.L."/>
            <person name="Davidson R.M."/>
            <person name="Lin H."/>
            <person name="Quesada-Ocampo L."/>
            <person name="Vaillancourt B."/>
            <person name="Sakai H."/>
            <person name="Lee S.S."/>
            <person name="Kim J."/>
            <person name="Numa H."/>
            <person name="Itoh T."/>
            <person name="Buell C.R."/>
            <person name="Matsumoto T."/>
        </authorList>
    </citation>
    <scope>NUCLEOTIDE SEQUENCE [LARGE SCALE GENOMIC DNA]</scope>
    <source>
        <strain evidence="5">cv. Nipponbare</strain>
    </source>
</reference>
<dbReference type="eggNOG" id="KOG1820">
    <property type="taxonomic scope" value="Eukaryota"/>
</dbReference>
<protein>
    <submittedName>
        <fullName evidence="4">Os01g0816500 protein</fullName>
    </submittedName>
</protein>
<accession>A0A0P0V9P2</accession>
<dbReference type="InterPro" id="IPR011989">
    <property type="entry name" value="ARM-like"/>
</dbReference>
<dbReference type="Proteomes" id="UP000059680">
    <property type="component" value="Chromosome 1"/>
</dbReference>
<feature type="non-terminal residue" evidence="4">
    <location>
        <position position="245"/>
    </location>
</feature>
<keyword evidence="5" id="KW-1185">Reference proteome</keyword>
<sequence>VDVWDLLVNFRYAKGICDAIVAKCLTGRPRIVEKAQAALLLWVGLDAAEVFVESMEKAVKNKMAKAVVPAIDVMFQALSKFGPKVVPPKKVLKMLPQLLDHPDRNVRASSKGLTVELCWWIGKEPVKAILFEKIRDMMIKELEAELANNSAIAKPAHKIRFIRCYDCTWTLIDEYDLVDPVHTLTPPEESGFCDGVKATKWSERRDATELTKLSSTKRIATGDFEDICPTPKKNDGCDFSKWYEP</sequence>
<evidence type="ECO:0000313" key="5">
    <source>
        <dbReference type="Proteomes" id="UP000059680"/>
    </source>
</evidence>
<gene>
    <name evidence="4" type="ordered locus">Os01g0816500</name>
    <name evidence="4" type="ORF">OSNPB_010816500</name>
</gene>
<dbReference type="Pfam" id="PF21041">
    <property type="entry name" value="XMAP215_CLASP_TOG"/>
    <property type="match status" value="1"/>
</dbReference>
<dbReference type="AlphaFoldDB" id="A0A0P0V9P2"/>
<evidence type="ECO:0000256" key="1">
    <source>
        <dbReference type="ARBA" id="ARBA00004496"/>
    </source>
</evidence>
<dbReference type="GO" id="GO:0061863">
    <property type="term" value="F:microtubule plus end polymerase"/>
    <property type="evidence" value="ECO:0007669"/>
    <property type="project" value="InterPro"/>
</dbReference>
<dbReference type="Gene3D" id="1.25.10.10">
    <property type="entry name" value="Leucine-rich Repeat Variant"/>
    <property type="match status" value="1"/>
</dbReference>
<dbReference type="SUPFAM" id="SSF48371">
    <property type="entry name" value="ARM repeat"/>
    <property type="match status" value="1"/>
</dbReference>
<evidence type="ECO:0000256" key="2">
    <source>
        <dbReference type="ARBA" id="ARBA00022490"/>
    </source>
</evidence>
<proteinExistence type="predicted"/>
<evidence type="ECO:0000313" key="4">
    <source>
        <dbReference type="EMBL" id="BAS74925.1"/>
    </source>
</evidence>
<dbReference type="InParanoid" id="A0A0P0V9P2"/>
<dbReference type="InterPro" id="IPR016024">
    <property type="entry name" value="ARM-type_fold"/>
</dbReference>
<organism evidence="4 5">
    <name type="scientific">Oryza sativa subsp. japonica</name>
    <name type="common">Rice</name>
    <dbReference type="NCBI Taxonomy" id="39947"/>
    <lineage>
        <taxon>Eukaryota</taxon>
        <taxon>Viridiplantae</taxon>
        <taxon>Streptophyta</taxon>
        <taxon>Embryophyta</taxon>
        <taxon>Tracheophyta</taxon>
        <taxon>Spermatophyta</taxon>
        <taxon>Magnoliopsida</taxon>
        <taxon>Liliopsida</taxon>
        <taxon>Poales</taxon>
        <taxon>Poaceae</taxon>
        <taxon>BOP clade</taxon>
        <taxon>Oryzoideae</taxon>
        <taxon>Oryzeae</taxon>
        <taxon>Oryzinae</taxon>
        <taxon>Oryza</taxon>
        <taxon>Oryza sativa</taxon>
    </lineage>
</organism>